<feature type="domain" description="TauD/TfdA-like" evidence="6">
    <location>
        <begin position="56"/>
        <end position="337"/>
    </location>
</feature>
<comment type="similarity">
    <text evidence="1">Belongs to the TfdA dioxygenase family.</text>
</comment>
<reference evidence="7 8" key="1">
    <citation type="submission" date="2018-11" db="EMBL/GenBank/DDBJ databases">
        <title>Genome sequence of Saitozyma podzolica DSM 27192.</title>
        <authorList>
            <person name="Aliyu H."/>
            <person name="Gorte O."/>
            <person name="Ochsenreither K."/>
        </authorList>
    </citation>
    <scope>NUCLEOTIDE SEQUENCE [LARGE SCALE GENOMIC DNA]</scope>
    <source>
        <strain evidence="7 8">DSM 27192</strain>
    </source>
</reference>
<proteinExistence type="inferred from homology"/>
<keyword evidence="2" id="KW-0479">Metal-binding</keyword>
<dbReference type="GO" id="GO:0046872">
    <property type="term" value="F:metal ion binding"/>
    <property type="evidence" value="ECO:0007669"/>
    <property type="project" value="UniProtKB-KW"/>
</dbReference>
<dbReference type="GO" id="GO:0016706">
    <property type="term" value="F:2-oxoglutarate-dependent dioxygenase activity"/>
    <property type="evidence" value="ECO:0007669"/>
    <property type="project" value="TreeGrafter"/>
</dbReference>
<dbReference type="OrthoDB" id="10257314at2759"/>
<dbReference type="InterPro" id="IPR003819">
    <property type="entry name" value="TauD/TfdA-like"/>
</dbReference>
<keyword evidence="4" id="KW-0560">Oxidoreductase</keyword>
<evidence type="ECO:0000313" key="8">
    <source>
        <dbReference type="Proteomes" id="UP000279259"/>
    </source>
</evidence>
<evidence type="ECO:0000256" key="5">
    <source>
        <dbReference type="ARBA" id="ARBA00023004"/>
    </source>
</evidence>
<keyword evidence="3" id="KW-0223">Dioxygenase</keyword>
<dbReference type="EMBL" id="RSCD01000010">
    <property type="protein sequence ID" value="RSH90489.1"/>
    <property type="molecule type" value="Genomic_DNA"/>
</dbReference>
<comment type="caution">
    <text evidence="7">The sequence shown here is derived from an EMBL/GenBank/DDBJ whole genome shotgun (WGS) entry which is preliminary data.</text>
</comment>
<dbReference type="PANTHER" id="PTHR30468">
    <property type="entry name" value="ALPHA-KETOGLUTARATE-DEPENDENT SULFONATE DIOXYGENASE"/>
    <property type="match status" value="1"/>
</dbReference>
<organism evidence="7 8">
    <name type="scientific">Saitozyma podzolica</name>
    <dbReference type="NCBI Taxonomy" id="1890683"/>
    <lineage>
        <taxon>Eukaryota</taxon>
        <taxon>Fungi</taxon>
        <taxon>Dikarya</taxon>
        <taxon>Basidiomycota</taxon>
        <taxon>Agaricomycotina</taxon>
        <taxon>Tremellomycetes</taxon>
        <taxon>Tremellales</taxon>
        <taxon>Trimorphomycetaceae</taxon>
        <taxon>Saitozyma</taxon>
    </lineage>
</organism>
<dbReference type="GO" id="GO:0005737">
    <property type="term" value="C:cytoplasm"/>
    <property type="evidence" value="ECO:0007669"/>
    <property type="project" value="TreeGrafter"/>
</dbReference>
<dbReference type="AlphaFoldDB" id="A0A427YH56"/>
<keyword evidence="8" id="KW-1185">Reference proteome</keyword>
<dbReference type="InterPro" id="IPR042098">
    <property type="entry name" value="TauD-like_sf"/>
</dbReference>
<evidence type="ECO:0000256" key="1">
    <source>
        <dbReference type="ARBA" id="ARBA00005896"/>
    </source>
</evidence>
<dbReference type="InterPro" id="IPR051323">
    <property type="entry name" value="AtsK-like"/>
</dbReference>
<dbReference type="Gene3D" id="3.60.130.10">
    <property type="entry name" value="Clavaminate synthase-like"/>
    <property type="match status" value="1"/>
</dbReference>
<keyword evidence="5" id="KW-0408">Iron</keyword>
<dbReference type="Proteomes" id="UP000279259">
    <property type="component" value="Unassembled WGS sequence"/>
</dbReference>
<evidence type="ECO:0000256" key="2">
    <source>
        <dbReference type="ARBA" id="ARBA00022723"/>
    </source>
</evidence>
<protein>
    <recommendedName>
        <fullName evidence="6">TauD/TfdA-like domain-containing protein</fullName>
    </recommendedName>
</protein>
<evidence type="ECO:0000313" key="7">
    <source>
        <dbReference type="EMBL" id="RSH90489.1"/>
    </source>
</evidence>
<dbReference type="Pfam" id="PF02668">
    <property type="entry name" value="TauD"/>
    <property type="match status" value="1"/>
</dbReference>
<gene>
    <name evidence="7" type="ORF">EHS25_001094</name>
</gene>
<accession>A0A427YH56</accession>
<evidence type="ECO:0000256" key="3">
    <source>
        <dbReference type="ARBA" id="ARBA00022964"/>
    </source>
</evidence>
<name>A0A427YH56_9TREE</name>
<dbReference type="PANTHER" id="PTHR30468:SF20">
    <property type="entry name" value="TAUD_TFDA-LIKE DOMAIN-CONTAINING PROTEIN-RELATED"/>
    <property type="match status" value="1"/>
</dbReference>
<sequence>MAPIAVSETQTQAATAHPVLKLRGPAPPEATPEVGRNTLPGPLKYNGLLEEYPHFEVTPSIGREYGKELQLTDLLAAENADDLIQDLAVLISRRGVCFFREQECSQDNMMKLARRLGELTGRPKASNMCIHPVSEYTPELVNTPKTQVISADRQRKGGGINRRYEDVSRWANVAWHSDVSFEKVPSDYSMLKVNVLPPSGDSRPHVPSFLAYLETLTCQHNAQFFHAEAEKLGLKVRDDIERGNPLNKGDVLTASHPVVRTNPVTGWKALFVNRGFSHRIEGVTKDESDMIMKYINDIAMMNFDCHVRFRWEKGSIAIWDNRSTWHSATFDYEEERAGERASSLGEVPYFDPNSISKSEGLKQEGNKW</sequence>
<evidence type="ECO:0000259" key="6">
    <source>
        <dbReference type="Pfam" id="PF02668"/>
    </source>
</evidence>
<dbReference type="SUPFAM" id="SSF51197">
    <property type="entry name" value="Clavaminate synthase-like"/>
    <property type="match status" value="1"/>
</dbReference>
<evidence type="ECO:0000256" key="4">
    <source>
        <dbReference type="ARBA" id="ARBA00023002"/>
    </source>
</evidence>
<dbReference type="STRING" id="1890683.A0A427YH56"/>